<sequence>MSLSILVKFVAFSILYGDLSNRYSKSTSWQNVGVFGDTIQDHPYLVSIELIDENATTQKVLCSGTILSNRSVLVTGKCAYEIDQKNFAFVEIRANSNSTGLGTTTGDILKPHSIKGCREENCMNNSVSVVCSNAPFDFIKNPNKPIDPIKQDEKILSGSNATVAGWGDSETGFPHEIRAFEVTILEQRTCIETYPEFVESEHVCAQKLNEVEPTLCEGDLAAPLVKDGMLIGIVNRYSRICSGVWPDIYFNIAHVSDEILKFKDECDTGHP</sequence>
<name>A0ACC2NB44_9HYME</name>
<accession>A0ACC2NB44</accession>
<comment type="caution">
    <text evidence="1">The sequence shown here is derived from an EMBL/GenBank/DDBJ whole genome shotgun (WGS) entry which is preliminary data.</text>
</comment>
<evidence type="ECO:0000313" key="2">
    <source>
        <dbReference type="Proteomes" id="UP001239111"/>
    </source>
</evidence>
<keyword evidence="2" id="KW-1185">Reference proteome</keyword>
<protein>
    <submittedName>
        <fullName evidence="1">Uncharacterized protein</fullName>
    </submittedName>
</protein>
<proteinExistence type="predicted"/>
<dbReference type="Proteomes" id="UP001239111">
    <property type="component" value="Chromosome 4"/>
</dbReference>
<evidence type="ECO:0000313" key="1">
    <source>
        <dbReference type="EMBL" id="KAJ8667572.1"/>
    </source>
</evidence>
<reference evidence="1" key="1">
    <citation type="submission" date="2023-04" db="EMBL/GenBank/DDBJ databases">
        <title>A chromosome-level genome assembly of the parasitoid wasp Eretmocerus hayati.</title>
        <authorList>
            <person name="Zhong Y."/>
            <person name="Liu S."/>
            <person name="Liu Y."/>
        </authorList>
    </citation>
    <scope>NUCLEOTIDE SEQUENCE</scope>
    <source>
        <strain evidence="1">ZJU_SS_LIU_2023</strain>
    </source>
</reference>
<organism evidence="1 2">
    <name type="scientific">Eretmocerus hayati</name>
    <dbReference type="NCBI Taxonomy" id="131215"/>
    <lineage>
        <taxon>Eukaryota</taxon>
        <taxon>Metazoa</taxon>
        <taxon>Ecdysozoa</taxon>
        <taxon>Arthropoda</taxon>
        <taxon>Hexapoda</taxon>
        <taxon>Insecta</taxon>
        <taxon>Pterygota</taxon>
        <taxon>Neoptera</taxon>
        <taxon>Endopterygota</taxon>
        <taxon>Hymenoptera</taxon>
        <taxon>Apocrita</taxon>
        <taxon>Proctotrupomorpha</taxon>
        <taxon>Chalcidoidea</taxon>
        <taxon>Aphelinidae</taxon>
        <taxon>Aphelininae</taxon>
        <taxon>Eretmocerus</taxon>
    </lineage>
</organism>
<gene>
    <name evidence="1" type="ORF">QAD02_009235</name>
</gene>
<dbReference type="EMBL" id="CM056744">
    <property type="protein sequence ID" value="KAJ8667572.1"/>
    <property type="molecule type" value="Genomic_DNA"/>
</dbReference>